<keyword evidence="11" id="KW-1185">Reference proteome</keyword>
<dbReference type="EMBL" id="CP000587">
    <property type="protein sequence ID" value="ABO96876.1"/>
    <property type="molecule type" value="Genomic_DNA"/>
</dbReference>
<dbReference type="RefSeq" id="XP_001418583.1">
    <property type="nucleotide sequence ID" value="XM_001418546.1"/>
</dbReference>
<keyword evidence="4" id="KW-0853">WD repeat</keyword>
<feature type="compositionally biased region" description="Low complexity" evidence="8">
    <location>
        <begin position="514"/>
        <end position="528"/>
    </location>
</feature>
<comment type="similarity">
    <text evidence="1">Belongs to the WD repeat EIF2A family.</text>
</comment>
<evidence type="ECO:0000256" key="7">
    <source>
        <dbReference type="ARBA" id="ARBA00022917"/>
    </source>
</evidence>
<evidence type="ECO:0000313" key="10">
    <source>
        <dbReference type="EMBL" id="ABO96876.1"/>
    </source>
</evidence>
<proteinExistence type="inferred from homology"/>
<dbReference type="HOGENOM" id="CLU_013809_2_0_1"/>
<evidence type="ECO:0000256" key="6">
    <source>
        <dbReference type="ARBA" id="ARBA00022845"/>
    </source>
</evidence>
<sequence length="563" mass="60680">MKHWKFHDCPSTIGASSDAEAVAAYDAHDFRADVVGGGDDVEAQCGDTATYSRDGTLFACANGDTVEVYDASVEPFALAATLDGLPGASALNFSPSKTYLAIYQKQTSTGASKDTKNMTIWNITGLTTNRAPPRKVYEVFQRQFLKAEWPYFQFSDDDSTAVRCVSNEIQIIRPAEGFDRHARLRVPSVAVAKISHGSTPRVACFVPEVKGAPGSVRIYELAQHTEEGVVENPTPVARKSFFRVTEVDLMWAPDGSAVLILGSSEVDATNKSYYGESCLHYLKADGSFEGAVPLNKEGPVHDAQWSPCSDEFGVVYGYMPAKATIYKAAQCEPKYELGAGPHNTLRWNPFGRFVALAGFGNLPGDVKFFQKMKDGKYKPIGSTRASCSVTLEWSPDGRRLLTSTIAPRLNVDNGWKIWRYNGDLLLHEERAKIYEATWRPVPDGTYEDRPISPASKRVESQGGAVLTNASEATKGAYRPPHAAKTAYRPPHATSGSGNFSLAKASEEDMKAGKFKAAGAKEPAKADAGVPGAGAQLSAAAAKNAKKRAAKKRAASAAAALEKL</sequence>
<evidence type="ECO:0000256" key="3">
    <source>
        <dbReference type="ARBA" id="ARBA00022540"/>
    </source>
</evidence>
<dbReference type="PANTHER" id="PTHR13227:SF0">
    <property type="entry name" value="EUKARYOTIC TRANSLATION INITIATION FACTOR 2A"/>
    <property type="match status" value="1"/>
</dbReference>
<feature type="region of interest" description="Disordered" evidence="8">
    <location>
        <begin position="470"/>
        <end position="499"/>
    </location>
</feature>
<dbReference type="GO" id="GO:0003729">
    <property type="term" value="F:mRNA binding"/>
    <property type="evidence" value="ECO:0007669"/>
    <property type="project" value="EnsemblPlants"/>
</dbReference>
<dbReference type="KEGG" id="olu:OSTLU_35270"/>
<dbReference type="GO" id="GO:0006417">
    <property type="term" value="P:regulation of translation"/>
    <property type="evidence" value="ECO:0007669"/>
    <property type="project" value="UniProtKB-KW"/>
</dbReference>
<gene>
    <name evidence="10" type="ORF">OSTLU_35270</name>
</gene>
<dbReference type="InterPro" id="IPR013979">
    <property type="entry name" value="TIF_beta_prop-like"/>
</dbReference>
<evidence type="ECO:0000256" key="5">
    <source>
        <dbReference type="ARBA" id="ARBA00022737"/>
    </source>
</evidence>
<keyword evidence="3" id="KW-0396">Initiation factor</keyword>
<keyword evidence="7" id="KW-0648">Protein biosynthesis</keyword>
<name>A4RZJ7_OSTLU</name>
<dbReference type="OrthoDB" id="2194683at2759"/>
<evidence type="ECO:0000259" key="9">
    <source>
        <dbReference type="Pfam" id="PF08662"/>
    </source>
</evidence>
<feature type="region of interest" description="Disordered" evidence="8">
    <location>
        <begin position="513"/>
        <end position="534"/>
    </location>
</feature>
<dbReference type="OMA" id="RCCAYSP"/>
<evidence type="ECO:0000256" key="4">
    <source>
        <dbReference type="ARBA" id="ARBA00022574"/>
    </source>
</evidence>
<evidence type="ECO:0000256" key="8">
    <source>
        <dbReference type="SAM" id="MobiDB-lite"/>
    </source>
</evidence>
<reference evidence="10 11" key="1">
    <citation type="journal article" date="2007" name="Proc. Natl. Acad. Sci. U.S.A.">
        <title>The tiny eukaryote Ostreococcus provides genomic insights into the paradox of plankton speciation.</title>
        <authorList>
            <person name="Palenik B."/>
            <person name="Grimwood J."/>
            <person name="Aerts A."/>
            <person name="Rouze P."/>
            <person name="Salamov A."/>
            <person name="Putnam N."/>
            <person name="Dupont C."/>
            <person name="Jorgensen R."/>
            <person name="Derelle E."/>
            <person name="Rombauts S."/>
            <person name="Zhou K."/>
            <person name="Otillar R."/>
            <person name="Merchant S.S."/>
            <person name="Podell S."/>
            <person name="Gaasterland T."/>
            <person name="Napoli C."/>
            <person name="Gendler K."/>
            <person name="Manuell A."/>
            <person name="Tai V."/>
            <person name="Vallon O."/>
            <person name="Piganeau G."/>
            <person name="Jancek S."/>
            <person name="Heijde M."/>
            <person name="Jabbari K."/>
            <person name="Bowler C."/>
            <person name="Lohr M."/>
            <person name="Robbens S."/>
            <person name="Werner G."/>
            <person name="Dubchak I."/>
            <person name="Pazour G.J."/>
            <person name="Ren Q."/>
            <person name="Paulsen I."/>
            <person name="Delwiche C."/>
            <person name="Schmutz J."/>
            <person name="Rokhsar D."/>
            <person name="Van de Peer Y."/>
            <person name="Moreau H."/>
            <person name="Grigoriev I.V."/>
        </authorList>
    </citation>
    <scope>NUCLEOTIDE SEQUENCE [LARGE SCALE GENOMIC DNA]</scope>
    <source>
        <strain evidence="10 11">CCE9901</strain>
    </source>
</reference>
<dbReference type="GO" id="GO:0043022">
    <property type="term" value="F:ribosome binding"/>
    <property type="evidence" value="ECO:0007669"/>
    <property type="project" value="TreeGrafter"/>
</dbReference>
<dbReference type="AlphaFoldDB" id="A4RZJ7"/>
<feature type="domain" description="Translation initiation factor beta propellor-like" evidence="9">
    <location>
        <begin position="239"/>
        <end position="435"/>
    </location>
</feature>
<evidence type="ECO:0000256" key="2">
    <source>
        <dbReference type="ARBA" id="ARBA00013819"/>
    </source>
</evidence>
<dbReference type="Gramene" id="ABO96876">
    <property type="protein sequence ID" value="ABO96876"/>
    <property type="gene ID" value="OSTLU_35270"/>
</dbReference>
<dbReference type="Proteomes" id="UP000001568">
    <property type="component" value="Chromosome 7"/>
</dbReference>
<dbReference type="SUPFAM" id="SSF82171">
    <property type="entry name" value="DPP6 N-terminal domain-like"/>
    <property type="match status" value="1"/>
</dbReference>
<protein>
    <recommendedName>
        <fullName evidence="2">Eukaryotic translation initiation factor 2A</fullName>
    </recommendedName>
</protein>
<accession>A4RZJ7</accession>
<organism evidence="10 11">
    <name type="scientific">Ostreococcus lucimarinus (strain CCE9901)</name>
    <dbReference type="NCBI Taxonomy" id="436017"/>
    <lineage>
        <taxon>Eukaryota</taxon>
        <taxon>Viridiplantae</taxon>
        <taxon>Chlorophyta</taxon>
        <taxon>Mamiellophyceae</taxon>
        <taxon>Mamiellales</taxon>
        <taxon>Bathycoccaceae</taxon>
        <taxon>Ostreococcus</taxon>
    </lineage>
</organism>
<keyword evidence="5" id="KW-0677">Repeat</keyword>
<evidence type="ECO:0000256" key="1">
    <source>
        <dbReference type="ARBA" id="ARBA00009573"/>
    </source>
</evidence>
<dbReference type="PANTHER" id="PTHR13227">
    <property type="entry name" value="EUKARYOTIC TRANSLATION INITIATION FACTOR 2A"/>
    <property type="match status" value="1"/>
</dbReference>
<dbReference type="Pfam" id="PF08662">
    <property type="entry name" value="eIF2A"/>
    <property type="match status" value="1"/>
</dbReference>
<dbReference type="InterPro" id="IPR015943">
    <property type="entry name" value="WD40/YVTN_repeat-like_dom_sf"/>
</dbReference>
<dbReference type="InterPro" id="IPR011387">
    <property type="entry name" value="TIF2A"/>
</dbReference>
<dbReference type="STRING" id="436017.A4RZJ7"/>
<dbReference type="GO" id="GO:0000049">
    <property type="term" value="F:tRNA binding"/>
    <property type="evidence" value="ECO:0007669"/>
    <property type="project" value="TreeGrafter"/>
</dbReference>
<keyword evidence="6" id="KW-0810">Translation regulation</keyword>
<dbReference type="GO" id="GO:0003743">
    <property type="term" value="F:translation initiation factor activity"/>
    <property type="evidence" value="ECO:0007669"/>
    <property type="project" value="UniProtKB-KW"/>
</dbReference>
<dbReference type="GO" id="GO:0022627">
    <property type="term" value="C:cytosolic small ribosomal subunit"/>
    <property type="evidence" value="ECO:0007669"/>
    <property type="project" value="TreeGrafter"/>
</dbReference>
<dbReference type="GeneID" id="5002744"/>
<dbReference type="eggNOG" id="KOG2315">
    <property type="taxonomic scope" value="Eukaryota"/>
</dbReference>
<dbReference type="Gene3D" id="2.130.10.10">
    <property type="entry name" value="YVTN repeat-like/Quinoprotein amine dehydrogenase"/>
    <property type="match status" value="1"/>
</dbReference>
<evidence type="ECO:0000313" key="11">
    <source>
        <dbReference type="Proteomes" id="UP000001568"/>
    </source>
</evidence>